<dbReference type="Proteomes" id="UP001172457">
    <property type="component" value="Chromosome 4"/>
</dbReference>
<dbReference type="CDD" id="cd16448">
    <property type="entry name" value="RING-H2"/>
    <property type="match status" value="1"/>
</dbReference>
<dbReference type="Gene3D" id="3.30.40.10">
    <property type="entry name" value="Zinc/RING finger domain, C3HC4 (zinc finger)"/>
    <property type="match status" value="1"/>
</dbReference>
<dbReference type="AlphaFoldDB" id="A0AA38W985"/>
<comment type="caution">
    <text evidence="4">The sequence shown here is derived from an EMBL/GenBank/DDBJ whole genome shotgun (WGS) entry which is preliminary data.</text>
</comment>
<organism evidence="4 5">
    <name type="scientific">Centaurea solstitialis</name>
    <name type="common">yellow star-thistle</name>
    <dbReference type="NCBI Taxonomy" id="347529"/>
    <lineage>
        <taxon>Eukaryota</taxon>
        <taxon>Viridiplantae</taxon>
        <taxon>Streptophyta</taxon>
        <taxon>Embryophyta</taxon>
        <taxon>Tracheophyta</taxon>
        <taxon>Spermatophyta</taxon>
        <taxon>Magnoliopsida</taxon>
        <taxon>eudicotyledons</taxon>
        <taxon>Gunneridae</taxon>
        <taxon>Pentapetalae</taxon>
        <taxon>asterids</taxon>
        <taxon>campanulids</taxon>
        <taxon>Asterales</taxon>
        <taxon>Asteraceae</taxon>
        <taxon>Carduoideae</taxon>
        <taxon>Cardueae</taxon>
        <taxon>Centaureinae</taxon>
        <taxon>Centaurea</taxon>
    </lineage>
</organism>
<dbReference type="PANTHER" id="PTHR31150">
    <property type="entry name" value="EXPRESSED PROTEIN"/>
    <property type="match status" value="1"/>
</dbReference>
<feature type="region of interest" description="Disordered" evidence="2">
    <location>
        <begin position="92"/>
        <end position="210"/>
    </location>
</feature>
<evidence type="ECO:0000256" key="1">
    <source>
        <dbReference type="PROSITE-ProRule" id="PRU00175"/>
    </source>
</evidence>
<dbReference type="PROSITE" id="PS50089">
    <property type="entry name" value="ZF_RING_2"/>
    <property type="match status" value="1"/>
</dbReference>
<dbReference type="InterPro" id="IPR001841">
    <property type="entry name" value="Znf_RING"/>
</dbReference>
<proteinExistence type="predicted"/>
<reference evidence="4" key="1">
    <citation type="submission" date="2023-03" db="EMBL/GenBank/DDBJ databases">
        <title>Chromosome-scale reference genome and RAD-based genetic map of yellow starthistle (Centaurea solstitialis) reveal putative structural variation and QTLs associated with invader traits.</title>
        <authorList>
            <person name="Reatini B."/>
            <person name="Cang F.A."/>
            <person name="Jiang Q."/>
            <person name="Mckibben M.T.W."/>
            <person name="Barker M.S."/>
            <person name="Rieseberg L.H."/>
            <person name="Dlugosch K.M."/>
        </authorList>
    </citation>
    <scope>NUCLEOTIDE SEQUENCE</scope>
    <source>
        <strain evidence="4">CAN-66</strain>
        <tissue evidence="4">Leaf</tissue>
    </source>
</reference>
<keyword evidence="1" id="KW-0863">Zinc-finger</keyword>
<feature type="compositionally biased region" description="Low complexity" evidence="2">
    <location>
        <begin position="140"/>
        <end position="152"/>
    </location>
</feature>
<name>A0AA38W985_9ASTR</name>
<feature type="domain" description="RING-type" evidence="3">
    <location>
        <begin position="211"/>
        <end position="270"/>
    </location>
</feature>
<dbReference type="SUPFAM" id="SSF57850">
    <property type="entry name" value="RING/U-box"/>
    <property type="match status" value="1"/>
</dbReference>
<gene>
    <name evidence="4" type="ORF">OSB04_015792</name>
</gene>
<evidence type="ECO:0000256" key="2">
    <source>
        <dbReference type="SAM" id="MobiDB-lite"/>
    </source>
</evidence>
<evidence type="ECO:0000313" key="5">
    <source>
        <dbReference type="Proteomes" id="UP001172457"/>
    </source>
</evidence>
<protein>
    <recommendedName>
        <fullName evidence="3">RING-type domain-containing protein</fullName>
    </recommendedName>
</protein>
<keyword evidence="1" id="KW-0479">Metal-binding</keyword>
<dbReference type="GO" id="GO:0008270">
    <property type="term" value="F:zinc ion binding"/>
    <property type="evidence" value="ECO:0007669"/>
    <property type="project" value="UniProtKB-KW"/>
</dbReference>
<sequence>MGSVCCVAARDRTAINGSNSDVMSRNVCYSPSWSFRWDNRGRVAEEETSVNWRLPDGVGTTDRLDNKSQTTIETANASEVGSPLEGFQSLTRRKSLPSEGNMVCTSGPLNSRNPQEVTESSETPVDLDPSPTDTSPPPHSVSSFSTSPISSTNCRHLPPSNSTESRRHHLSPQWSDGSNSGPQSHGGSSDGFPELGFGGGRVSPPSAAQTCGVCSRNLSDKPWGRQKIMATNELDVIAVLICGHVYHAECLESIMTSGIDKYDPACPVCTFGEKQMLKLSEKALRAEMELKAKIAKKLRRRVMDGDSVVFSGPQMSSSSSMKSSFGKPFLRKHFSFRSKSSRSMSESKSFWKNGFFRARSSKE</sequence>
<feature type="compositionally biased region" description="Polar residues" evidence="2">
    <location>
        <begin position="103"/>
        <end position="122"/>
    </location>
</feature>
<evidence type="ECO:0000259" key="3">
    <source>
        <dbReference type="PROSITE" id="PS50089"/>
    </source>
</evidence>
<dbReference type="PANTHER" id="PTHR31150:SF26">
    <property type="entry name" value="RING-TYPE DOMAIN-CONTAINING PROTEIN"/>
    <property type="match status" value="1"/>
</dbReference>
<accession>A0AA38W985</accession>
<feature type="compositionally biased region" description="Low complexity" evidence="2">
    <location>
        <begin position="123"/>
        <end position="133"/>
    </location>
</feature>
<dbReference type="InterPro" id="IPR013083">
    <property type="entry name" value="Znf_RING/FYVE/PHD"/>
</dbReference>
<keyword evidence="5" id="KW-1185">Reference proteome</keyword>
<feature type="compositionally biased region" description="Polar residues" evidence="2">
    <location>
        <begin position="172"/>
        <end position="187"/>
    </location>
</feature>
<evidence type="ECO:0000313" key="4">
    <source>
        <dbReference type="EMBL" id="KAJ9551747.1"/>
    </source>
</evidence>
<keyword evidence="1" id="KW-0862">Zinc</keyword>
<dbReference type="EMBL" id="JARYMX010000004">
    <property type="protein sequence ID" value="KAJ9551747.1"/>
    <property type="molecule type" value="Genomic_DNA"/>
</dbReference>